<gene>
    <name evidence="11" type="ORF">HERILL_LOCUS5808</name>
</gene>
<keyword evidence="2 9" id="KW-0732">Signal</keyword>
<dbReference type="GO" id="GO:0016788">
    <property type="term" value="F:hydrolase activity, acting on ester bonds"/>
    <property type="evidence" value="ECO:0007669"/>
    <property type="project" value="InterPro"/>
</dbReference>
<dbReference type="PANTHER" id="PTHR11005">
    <property type="entry name" value="LYSOSOMAL ACID LIPASE-RELATED"/>
    <property type="match status" value="1"/>
</dbReference>
<evidence type="ECO:0000313" key="12">
    <source>
        <dbReference type="Proteomes" id="UP000594454"/>
    </source>
</evidence>
<dbReference type="FunCoup" id="A0A7R8YRT4">
    <property type="interactions" value="55"/>
</dbReference>
<evidence type="ECO:0000256" key="6">
    <source>
        <dbReference type="ARBA" id="ARBA00023180"/>
    </source>
</evidence>
<dbReference type="Pfam" id="PF04083">
    <property type="entry name" value="Abhydro_lipase"/>
    <property type="match status" value="1"/>
</dbReference>
<dbReference type="OMA" id="AYVSHAY"/>
<dbReference type="SUPFAM" id="SSF53474">
    <property type="entry name" value="alpha/beta-Hydrolases"/>
    <property type="match status" value="1"/>
</dbReference>
<protein>
    <recommendedName>
        <fullName evidence="7">Lipase</fullName>
    </recommendedName>
</protein>
<dbReference type="PIRSF" id="PIRSF000862">
    <property type="entry name" value="Steryl_ester_lip"/>
    <property type="match status" value="1"/>
</dbReference>
<evidence type="ECO:0000256" key="8">
    <source>
        <dbReference type="PIRSR" id="PIRSR000862-1"/>
    </source>
</evidence>
<feature type="signal peptide" evidence="9">
    <location>
        <begin position="1"/>
        <end position="16"/>
    </location>
</feature>
<evidence type="ECO:0000256" key="2">
    <source>
        <dbReference type="ARBA" id="ARBA00022729"/>
    </source>
</evidence>
<dbReference type="InterPro" id="IPR006693">
    <property type="entry name" value="AB_hydrolase_lipase"/>
</dbReference>
<dbReference type="FunFam" id="3.40.50.1820:FF:000021">
    <property type="entry name" value="Lipase"/>
    <property type="match status" value="1"/>
</dbReference>
<feature type="domain" description="Partial AB-hydrolase lipase" evidence="10">
    <location>
        <begin position="64"/>
        <end position="121"/>
    </location>
</feature>
<keyword evidence="12" id="KW-1185">Reference proteome</keyword>
<feature type="active site" description="Charge relay system" evidence="8">
    <location>
        <position position="372"/>
    </location>
</feature>
<dbReference type="OrthoDB" id="9974421at2759"/>
<keyword evidence="6" id="KW-0325">Glycoprotein</keyword>
<organism evidence="11 12">
    <name type="scientific">Hermetia illucens</name>
    <name type="common">Black soldier fly</name>
    <dbReference type="NCBI Taxonomy" id="343691"/>
    <lineage>
        <taxon>Eukaryota</taxon>
        <taxon>Metazoa</taxon>
        <taxon>Ecdysozoa</taxon>
        <taxon>Arthropoda</taxon>
        <taxon>Hexapoda</taxon>
        <taxon>Insecta</taxon>
        <taxon>Pterygota</taxon>
        <taxon>Neoptera</taxon>
        <taxon>Endopterygota</taxon>
        <taxon>Diptera</taxon>
        <taxon>Brachycera</taxon>
        <taxon>Stratiomyomorpha</taxon>
        <taxon>Stratiomyidae</taxon>
        <taxon>Hermetiinae</taxon>
        <taxon>Hermetia</taxon>
    </lineage>
</organism>
<accession>A0A7R8YRT4</accession>
<comment type="similarity">
    <text evidence="1 7">Belongs to the AB hydrolase superfamily. Lipase family.</text>
</comment>
<evidence type="ECO:0000313" key="11">
    <source>
        <dbReference type="EMBL" id="CAD7082801.1"/>
    </source>
</evidence>
<keyword evidence="4 7" id="KW-0442">Lipid degradation</keyword>
<name>A0A7R8YRT4_HERIL</name>
<proteinExistence type="inferred from homology"/>
<feature type="active site" description="Charge relay system" evidence="8">
    <location>
        <position position="403"/>
    </location>
</feature>
<evidence type="ECO:0000256" key="9">
    <source>
        <dbReference type="SAM" id="SignalP"/>
    </source>
</evidence>
<keyword evidence="5" id="KW-0443">Lipid metabolism</keyword>
<evidence type="ECO:0000256" key="7">
    <source>
        <dbReference type="PIRNR" id="PIRNR000862"/>
    </source>
</evidence>
<dbReference type="InterPro" id="IPR025483">
    <property type="entry name" value="Lipase_euk"/>
</dbReference>
<evidence type="ECO:0000259" key="10">
    <source>
        <dbReference type="Pfam" id="PF04083"/>
    </source>
</evidence>
<evidence type="ECO:0000256" key="1">
    <source>
        <dbReference type="ARBA" id="ARBA00010701"/>
    </source>
</evidence>
<dbReference type="GO" id="GO:0016042">
    <property type="term" value="P:lipid catabolic process"/>
    <property type="evidence" value="ECO:0007669"/>
    <property type="project" value="UniProtKB-KW"/>
</dbReference>
<dbReference type="AlphaFoldDB" id="A0A7R8YRT4"/>
<evidence type="ECO:0000256" key="5">
    <source>
        <dbReference type="ARBA" id="ARBA00023098"/>
    </source>
</evidence>
<reference evidence="11 12" key="1">
    <citation type="submission" date="2020-11" db="EMBL/GenBank/DDBJ databases">
        <authorList>
            <person name="Wallbank WR R."/>
            <person name="Pardo Diaz C."/>
            <person name="Kozak K."/>
            <person name="Martin S."/>
            <person name="Jiggins C."/>
            <person name="Moest M."/>
            <person name="Warren A I."/>
            <person name="Generalovic N T."/>
            <person name="Byers J.R.P. K."/>
            <person name="Montejo-Kovacevich G."/>
            <person name="Yen C E."/>
        </authorList>
    </citation>
    <scope>NUCLEOTIDE SEQUENCE [LARGE SCALE GENOMIC DNA]</scope>
</reference>
<sequence length="428" mass="47898">MLRCLFALLLVQVALGSVPRKYLRDDDDLSGVDPDILDGLDDYDEEAERVKQELIDQYARGIGDTIKSTGYPFEAYAVETEDGYILGVHRIPYSPVNGPASNKPVVFLQHGLLCSSNDWIIPGPGKGLAYLLADLGYDVWMGNARGNSFSKNHKKLSPKKKDFWDFSWHQIGYYDLPAMIDYILGATGQSSLNYVGHSQGTTSFFIMTSLRPEYNSKIRAMHALAPVAFMSNMANPFFQVIAPLLSKVSVLNKLLGTFEFLPSSKLLSLVGSALCKDESHFQAICSNFLFLLAGFDDENLNATMIPDIVKVTPAGASVNQILHYAQGCKSGHFRQYDYGSVKNLIKYKSLSPPDYPLTKVTAPIHLYYANNDWMAAVKDVQILASKLPNLVYNKMVPHKKFNHLDFLWAINVYDLLYADLIENIQKYT</sequence>
<dbReference type="Gene3D" id="3.40.50.1820">
    <property type="entry name" value="alpha/beta hydrolase"/>
    <property type="match status" value="1"/>
</dbReference>
<dbReference type="InterPro" id="IPR029058">
    <property type="entry name" value="AB_hydrolase_fold"/>
</dbReference>
<evidence type="ECO:0000256" key="4">
    <source>
        <dbReference type="ARBA" id="ARBA00022963"/>
    </source>
</evidence>
<dbReference type="InParanoid" id="A0A7R8YRT4"/>
<feature type="active site" description="Nucleophile" evidence="8">
    <location>
        <position position="198"/>
    </location>
</feature>
<evidence type="ECO:0000256" key="3">
    <source>
        <dbReference type="ARBA" id="ARBA00022801"/>
    </source>
</evidence>
<dbReference type="EMBL" id="LR899010">
    <property type="protein sequence ID" value="CAD7082801.1"/>
    <property type="molecule type" value="Genomic_DNA"/>
</dbReference>
<keyword evidence="3 7" id="KW-0378">Hydrolase</keyword>
<feature type="chain" id="PRO_5030738851" description="Lipase" evidence="9">
    <location>
        <begin position="17"/>
        <end position="428"/>
    </location>
</feature>
<dbReference type="Proteomes" id="UP000594454">
    <property type="component" value="Chromosome 2"/>
</dbReference>